<evidence type="ECO:0000313" key="4">
    <source>
        <dbReference type="Proteomes" id="UP000070513"/>
    </source>
</evidence>
<feature type="domain" description="Anaphase-promoting complex subunit 5" evidence="2">
    <location>
        <begin position="95"/>
        <end position="141"/>
    </location>
</feature>
<evidence type="ECO:0000256" key="1">
    <source>
        <dbReference type="SAM" id="Phobius"/>
    </source>
</evidence>
<comment type="caution">
    <text evidence="3">The sequence shown here is derived from an EMBL/GenBank/DDBJ whole genome shotgun (WGS) entry which is preliminary data.</text>
</comment>
<dbReference type="SMART" id="SM00028">
    <property type="entry name" value="TPR"/>
    <property type="match status" value="3"/>
</dbReference>
<reference evidence="3 4" key="2">
    <citation type="journal article" date="2016" name="Genome Announc.">
        <title>Draft Genome Sequence of a Biocontrol Rhizobacterium, Chryseobacterium kwangjuense Strain KJ1R5, Isolated from Pepper (Capsicum annuum).</title>
        <authorList>
            <person name="Jeong J.J."/>
            <person name="Park H."/>
            <person name="Park B.H."/>
            <person name="Mannaa M."/>
            <person name="Sang M.K."/>
            <person name="Choi I.G."/>
            <person name="Kim K.D."/>
        </authorList>
    </citation>
    <scope>NUCLEOTIDE SEQUENCE [LARGE SCALE GENOMIC DNA]</scope>
    <source>
        <strain evidence="3 4">KJ1R5</strain>
    </source>
</reference>
<dbReference type="OrthoDB" id="1017207at2"/>
<dbReference type="AlphaFoldDB" id="A0A135W055"/>
<dbReference type="SUPFAM" id="SSF48452">
    <property type="entry name" value="TPR-like"/>
    <property type="match status" value="1"/>
</dbReference>
<sequence>MIRILFFLLSSLVFSQPKITSQYIDSELIKAGNLFKNGKTTECIKANTALLKHSKSINYSKGIVTSSLSLANRYFFSGNHSKSLYYLKLVEKEKYTQENISTQISVLNLFSYNYINIGLYNEAINGLKEIITLSDQVQDKAIKVKAKSQAYFDIGIIHRWRKQYDSAAAYTQKAIYILQSQKKLSPECQSQLVWMSLEAIELKLDQEKTASAETALKLLESRSEKLAGNQLYKLYQVRGLLHCCKNENDLAIKNYEKAIALAKEIQNNYSLQYLYNLIIAVYKKKGDQKMAQKYLEKSKLLNDSLRKTKETSIEPTVKELIKYKEKKSISKIQFLVYYICAGVLIVIILLSFVIIKIRKGKKKLMQKEQETHLLNQKLSLAFNEVVQLAKNNDPEFLTRFVEVYPDFFPKLLQIEPQMQNSELKFCALLFLNFSSKDIATYTFVQPQSIQTRKNRLRKKLSIRSDEDIYVWMKNV</sequence>
<dbReference type="InterPro" id="IPR016032">
    <property type="entry name" value="Sig_transdc_resp-reg_C-effctor"/>
</dbReference>
<protein>
    <recommendedName>
        <fullName evidence="2">Anaphase-promoting complex subunit 5 domain-containing protein</fullName>
    </recommendedName>
</protein>
<dbReference type="Pfam" id="PF12862">
    <property type="entry name" value="ANAPC5"/>
    <property type="match status" value="2"/>
</dbReference>
<feature type="transmembrane region" description="Helical" evidence="1">
    <location>
        <begin position="335"/>
        <end position="355"/>
    </location>
</feature>
<evidence type="ECO:0000313" key="3">
    <source>
        <dbReference type="EMBL" id="KXH78304.1"/>
    </source>
</evidence>
<gene>
    <name evidence="3" type="ORF">AU378_22565</name>
</gene>
<dbReference type="InterPro" id="IPR019734">
    <property type="entry name" value="TPR_rpt"/>
</dbReference>
<evidence type="ECO:0000259" key="2">
    <source>
        <dbReference type="Pfam" id="PF12862"/>
    </source>
</evidence>
<dbReference type="RefSeq" id="WP_062654259.1">
    <property type="nucleotide sequence ID" value="NZ_LPUR01000022.1"/>
</dbReference>
<dbReference type="SUPFAM" id="SSF46894">
    <property type="entry name" value="C-terminal effector domain of the bipartite response regulators"/>
    <property type="match status" value="1"/>
</dbReference>
<dbReference type="Gene3D" id="1.25.40.10">
    <property type="entry name" value="Tetratricopeptide repeat domain"/>
    <property type="match status" value="2"/>
</dbReference>
<accession>A0A135W055</accession>
<name>A0A135W055_9FLAO</name>
<dbReference type="InterPro" id="IPR011990">
    <property type="entry name" value="TPR-like_helical_dom_sf"/>
</dbReference>
<proteinExistence type="predicted"/>
<dbReference type="GO" id="GO:0006355">
    <property type="term" value="P:regulation of DNA-templated transcription"/>
    <property type="evidence" value="ECO:0007669"/>
    <property type="project" value="InterPro"/>
</dbReference>
<feature type="domain" description="Anaphase-promoting complex subunit 5" evidence="2">
    <location>
        <begin position="239"/>
        <end position="283"/>
    </location>
</feature>
<keyword evidence="1" id="KW-0812">Transmembrane</keyword>
<dbReference type="InterPro" id="IPR026000">
    <property type="entry name" value="Apc5_dom"/>
</dbReference>
<dbReference type="EMBL" id="LPUR01000022">
    <property type="protein sequence ID" value="KXH78304.1"/>
    <property type="molecule type" value="Genomic_DNA"/>
</dbReference>
<keyword evidence="1" id="KW-0472">Membrane</keyword>
<dbReference type="GO" id="GO:0003677">
    <property type="term" value="F:DNA binding"/>
    <property type="evidence" value="ECO:0007669"/>
    <property type="project" value="InterPro"/>
</dbReference>
<dbReference type="Proteomes" id="UP000070513">
    <property type="component" value="Unassembled WGS sequence"/>
</dbReference>
<keyword evidence="1" id="KW-1133">Transmembrane helix</keyword>
<reference evidence="4" key="1">
    <citation type="submission" date="2015-12" db="EMBL/GenBank/DDBJ databases">
        <title>Genome sequence of a biocontrol rhizobacterium Chryseobacterium kwangjuense strain KJ1R5 isolated from pepper (Capsicum annuum L.).</title>
        <authorList>
            <person name="Jeong J.-J."/>
            <person name="Park H."/>
            <person name="Mannaa M."/>
            <person name="Sang M.K."/>
            <person name="Choi I.-G."/>
            <person name="Kim K.D."/>
        </authorList>
    </citation>
    <scope>NUCLEOTIDE SEQUENCE [LARGE SCALE GENOMIC DNA]</scope>
    <source>
        <strain evidence="4">KJ1R5</strain>
    </source>
</reference>
<organism evidence="3 4">
    <name type="scientific">Chryseobacterium kwangjuense</name>
    <dbReference type="NCBI Taxonomy" id="267125"/>
    <lineage>
        <taxon>Bacteria</taxon>
        <taxon>Pseudomonadati</taxon>
        <taxon>Bacteroidota</taxon>
        <taxon>Flavobacteriia</taxon>
        <taxon>Flavobacteriales</taxon>
        <taxon>Weeksellaceae</taxon>
        <taxon>Chryseobacterium group</taxon>
        <taxon>Chryseobacterium</taxon>
    </lineage>
</organism>